<evidence type="ECO:0000256" key="11">
    <source>
        <dbReference type="HAMAP-Rule" id="MF_00484"/>
    </source>
</evidence>
<dbReference type="EC" id="2.4.1.21" evidence="5 11"/>
<keyword evidence="15" id="KW-1185">Reference proteome</keyword>
<dbReference type="InterPro" id="IPR013534">
    <property type="entry name" value="Starch_synth_cat_dom"/>
</dbReference>
<evidence type="ECO:0000256" key="3">
    <source>
        <dbReference type="ARBA" id="ARBA00004964"/>
    </source>
</evidence>
<dbReference type="Pfam" id="PF00534">
    <property type="entry name" value="Glycos_transf_1"/>
    <property type="match status" value="1"/>
</dbReference>
<dbReference type="HAMAP" id="MF_00484">
    <property type="entry name" value="Glycogen_synth"/>
    <property type="match status" value="1"/>
</dbReference>
<comment type="pathway">
    <text evidence="3 11">Glycan biosynthesis; glycogen biosynthesis.</text>
</comment>
<keyword evidence="8 11" id="KW-0808">Transferase</keyword>
<accession>A0ABS2HF18</accession>
<dbReference type="GO" id="GO:0009011">
    <property type="term" value="F:alpha-1,4-glucan glucosyltransferase (ADP-glucose donor) activity"/>
    <property type="evidence" value="ECO:0007669"/>
    <property type="project" value="UniProtKB-EC"/>
</dbReference>
<dbReference type="EMBL" id="JAFEUM010000002">
    <property type="protein sequence ID" value="MBM7036178.1"/>
    <property type="molecule type" value="Genomic_DNA"/>
</dbReference>
<dbReference type="PANTHER" id="PTHR45825:SF11">
    <property type="entry name" value="ALPHA AMYLASE DOMAIN-CONTAINING PROTEIN"/>
    <property type="match status" value="1"/>
</dbReference>
<evidence type="ECO:0000259" key="13">
    <source>
        <dbReference type="Pfam" id="PF08323"/>
    </source>
</evidence>
<evidence type="ECO:0000313" key="15">
    <source>
        <dbReference type="Proteomes" id="UP000809621"/>
    </source>
</evidence>
<comment type="catalytic activity">
    <reaction evidence="1 11">
        <text>[(1-&gt;4)-alpha-D-glucosyl](n) + ADP-alpha-D-glucose = [(1-&gt;4)-alpha-D-glucosyl](n+1) + ADP + H(+)</text>
        <dbReference type="Rhea" id="RHEA:18189"/>
        <dbReference type="Rhea" id="RHEA-COMP:9584"/>
        <dbReference type="Rhea" id="RHEA-COMP:9587"/>
        <dbReference type="ChEBI" id="CHEBI:15378"/>
        <dbReference type="ChEBI" id="CHEBI:15444"/>
        <dbReference type="ChEBI" id="CHEBI:57498"/>
        <dbReference type="ChEBI" id="CHEBI:456216"/>
        <dbReference type="EC" id="2.4.1.21"/>
    </reaction>
</comment>
<evidence type="ECO:0000313" key="14">
    <source>
        <dbReference type="EMBL" id="MBM7036178.1"/>
    </source>
</evidence>
<dbReference type="Pfam" id="PF08323">
    <property type="entry name" value="Glyco_transf_5"/>
    <property type="match status" value="1"/>
</dbReference>
<evidence type="ECO:0000256" key="1">
    <source>
        <dbReference type="ARBA" id="ARBA00001478"/>
    </source>
</evidence>
<dbReference type="CDD" id="cd03791">
    <property type="entry name" value="GT5_Glycogen_synthase_DULL1-like"/>
    <property type="match status" value="1"/>
</dbReference>
<name>A0ABS2HF18_9VIBR</name>
<dbReference type="NCBIfam" id="TIGR02095">
    <property type="entry name" value="glgA"/>
    <property type="match status" value="1"/>
</dbReference>
<evidence type="ECO:0000256" key="8">
    <source>
        <dbReference type="ARBA" id="ARBA00022679"/>
    </source>
</evidence>
<keyword evidence="9 11" id="KW-0320">Glycogen biosynthesis</keyword>
<comment type="caution">
    <text evidence="14">The sequence shown here is derived from an EMBL/GenBank/DDBJ whole genome shotgun (WGS) entry which is preliminary data.</text>
</comment>
<feature type="domain" description="Starch synthase catalytic" evidence="13">
    <location>
        <begin position="7"/>
        <end position="235"/>
    </location>
</feature>
<evidence type="ECO:0000256" key="5">
    <source>
        <dbReference type="ARBA" id="ARBA00012588"/>
    </source>
</evidence>
<protein>
    <recommendedName>
        <fullName evidence="6 11">Glycogen synthase</fullName>
        <ecNumber evidence="5 11">2.4.1.21</ecNumber>
    </recommendedName>
    <alternativeName>
        <fullName evidence="10 11">Starch [bacterial glycogen] synthase</fullName>
    </alternativeName>
</protein>
<dbReference type="RefSeq" id="WP_205157769.1">
    <property type="nucleotide sequence ID" value="NZ_JAFEUM010000002.1"/>
</dbReference>
<keyword evidence="7 11" id="KW-0328">Glycosyltransferase</keyword>
<feature type="domain" description="Glycosyl transferase family 1" evidence="12">
    <location>
        <begin position="296"/>
        <end position="451"/>
    </location>
</feature>
<dbReference type="NCBIfam" id="NF001903">
    <property type="entry name" value="PRK00654.2-2"/>
    <property type="match status" value="1"/>
</dbReference>
<evidence type="ECO:0000256" key="6">
    <source>
        <dbReference type="ARBA" id="ARBA00019935"/>
    </source>
</evidence>
<gene>
    <name evidence="11 14" type="primary">glgA</name>
    <name evidence="14" type="ORF">JQC93_07110</name>
</gene>
<sequence length="486" mass="54619">MKNIDLWYVVSELAGLVKSGGLADVAKALPKALQEQGKEVAIALPAYAKITEQHESDVVLSTQLTHWPHTPYQVRHMLFDGVSVYLIENDHYFNRPEMYAENNQAYPDNAERFSFFSSASLDCLSKLELKPAIVHANDWHTGLVPLLLKVRYQHDAFYQSMRSVITIHNAVFQGNFAQTELSSIQELVNLHDDRIRVGHDGISMLKASIHYADKINAVSPNYAEELKTQLGSHGLCNDFLSRSEDLSGIVNGCDYSEWDPQTDAYLPQTYKPTKASLKAGKKASKRALQQKLGLPESNAPMFGMVCRLTYQKGFHYIIPILEQFLLLDVQLVIVGTGDPEIATDLEWHANLHQDKFKFVEAYDNEYAHLVEAGSDFFLMPSEFEACGLNQIYSMAYGTLPVVRGVGGLKDTVKDIDQDSDNATGVVFDAPESSALLIALQRAILFYLQDPKRYSDVQLRGMKSDFGWHIAAKEYDTMYQAAMQKSR</sequence>
<proteinExistence type="inferred from homology"/>
<feature type="binding site" evidence="11">
    <location>
        <position position="18"/>
    </location>
    <ligand>
        <name>ADP-alpha-D-glucose</name>
        <dbReference type="ChEBI" id="CHEBI:57498"/>
    </ligand>
</feature>
<dbReference type="InterPro" id="IPR001296">
    <property type="entry name" value="Glyco_trans_1"/>
</dbReference>
<evidence type="ECO:0000256" key="7">
    <source>
        <dbReference type="ARBA" id="ARBA00022676"/>
    </source>
</evidence>
<dbReference type="InterPro" id="IPR011835">
    <property type="entry name" value="GS/SS"/>
</dbReference>
<reference evidence="14 15" key="1">
    <citation type="submission" date="2021-02" db="EMBL/GenBank/DDBJ databases">
        <authorList>
            <person name="Park J.-S."/>
        </authorList>
    </citation>
    <scope>NUCLEOTIDE SEQUENCE [LARGE SCALE GENOMIC DNA]</scope>
    <source>
        <strain evidence="14 15">188UL20-2</strain>
    </source>
</reference>
<evidence type="ECO:0000256" key="9">
    <source>
        <dbReference type="ARBA" id="ARBA00023056"/>
    </source>
</evidence>
<organism evidence="14 15">
    <name type="scientific">Vibrio ulleungensis</name>
    <dbReference type="NCBI Taxonomy" id="2807619"/>
    <lineage>
        <taxon>Bacteria</taxon>
        <taxon>Pseudomonadati</taxon>
        <taxon>Pseudomonadota</taxon>
        <taxon>Gammaproteobacteria</taxon>
        <taxon>Vibrionales</taxon>
        <taxon>Vibrionaceae</taxon>
        <taxon>Vibrio</taxon>
    </lineage>
</organism>
<dbReference type="PANTHER" id="PTHR45825">
    <property type="entry name" value="GRANULE-BOUND STARCH SYNTHASE 1, CHLOROPLASTIC/AMYLOPLASTIC"/>
    <property type="match status" value="1"/>
</dbReference>
<evidence type="ECO:0000256" key="2">
    <source>
        <dbReference type="ARBA" id="ARBA00002764"/>
    </source>
</evidence>
<comment type="similarity">
    <text evidence="4 11">Belongs to the glycosyltransferase 1 family. Bacterial/plant glycogen synthase subfamily.</text>
</comment>
<dbReference type="Proteomes" id="UP000809621">
    <property type="component" value="Unassembled WGS sequence"/>
</dbReference>
<dbReference type="SUPFAM" id="SSF53756">
    <property type="entry name" value="UDP-Glycosyltransferase/glycogen phosphorylase"/>
    <property type="match status" value="1"/>
</dbReference>
<evidence type="ECO:0000256" key="10">
    <source>
        <dbReference type="ARBA" id="ARBA00031722"/>
    </source>
</evidence>
<evidence type="ECO:0000259" key="12">
    <source>
        <dbReference type="Pfam" id="PF00534"/>
    </source>
</evidence>
<comment type="function">
    <text evidence="2 11">Synthesizes alpha-1,4-glucan chains using ADP-glucose.</text>
</comment>
<dbReference type="Gene3D" id="3.40.50.2000">
    <property type="entry name" value="Glycogen Phosphorylase B"/>
    <property type="match status" value="2"/>
</dbReference>
<evidence type="ECO:0000256" key="4">
    <source>
        <dbReference type="ARBA" id="ARBA00010281"/>
    </source>
</evidence>